<evidence type="ECO:0000256" key="7">
    <source>
        <dbReference type="ARBA" id="ARBA00022839"/>
    </source>
</evidence>
<proteinExistence type="inferred from homology"/>
<dbReference type="GO" id="GO:0006281">
    <property type="term" value="P:DNA repair"/>
    <property type="evidence" value="ECO:0007669"/>
    <property type="project" value="TreeGrafter"/>
</dbReference>
<keyword evidence="4" id="KW-0540">Nuclease</keyword>
<comment type="similarity">
    <text evidence="2">Belongs to the rad9 family.</text>
</comment>
<evidence type="ECO:0000256" key="6">
    <source>
        <dbReference type="ARBA" id="ARBA00022801"/>
    </source>
</evidence>
<dbReference type="PANTHER" id="PTHR15237">
    <property type="entry name" value="DNA REPAIR PROTEIN RAD9"/>
    <property type="match status" value="1"/>
</dbReference>
<dbReference type="SUPFAM" id="SSF55979">
    <property type="entry name" value="DNA clamp"/>
    <property type="match status" value="1"/>
</dbReference>
<dbReference type="GO" id="GO:0004527">
    <property type="term" value="F:exonuclease activity"/>
    <property type="evidence" value="ECO:0007669"/>
    <property type="project" value="UniProtKB-KW"/>
</dbReference>
<dbReference type="Gene3D" id="3.70.10.10">
    <property type="match status" value="1"/>
</dbReference>
<dbReference type="GO" id="GO:0071479">
    <property type="term" value="P:cellular response to ionizing radiation"/>
    <property type="evidence" value="ECO:0007669"/>
    <property type="project" value="TreeGrafter"/>
</dbReference>
<dbReference type="PANTHER" id="PTHR15237:SF0">
    <property type="entry name" value="CELL CYCLE CHECKPOINT CONTROL PROTEIN"/>
    <property type="match status" value="1"/>
</dbReference>
<dbReference type="AlphaFoldDB" id="A0A5E4QYT3"/>
<name>A0A5E4QYT3_9NEOP</name>
<evidence type="ECO:0000256" key="3">
    <source>
        <dbReference type="ARBA" id="ARBA00022553"/>
    </source>
</evidence>
<keyword evidence="13" id="KW-1185">Reference proteome</keyword>
<evidence type="ECO:0000256" key="11">
    <source>
        <dbReference type="ARBA" id="ARBA00079896"/>
    </source>
</evidence>
<keyword evidence="6" id="KW-0378">Hydrolase</keyword>
<dbReference type="OrthoDB" id="60092at2759"/>
<keyword evidence="7" id="KW-0269">Exonuclease</keyword>
<evidence type="ECO:0000256" key="10">
    <source>
        <dbReference type="ARBA" id="ARBA00069752"/>
    </source>
</evidence>
<dbReference type="FunFam" id="3.70.10.10:FF:000005">
    <property type="entry name" value="Cell cycle checkpoint control protein"/>
    <property type="match status" value="1"/>
</dbReference>
<evidence type="ECO:0000256" key="5">
    <source>
        <dbReference type="ARBA" id="ARBA00022763"/>
    </source>
</evidence>
<keyword evidence="3" id="KW-0597">Phosphoprotein</keyword>
<evidence type="ECO:0000256" key="8">
    <source>
        <dbReference type="ARBA" id="ARBA00023242"/>
    </source>
</evidence>
<dbReference type="GO" id="GO:0030896">
    <property type="term" value="C:checkpoint clamp complex"/>
    <property type="evidence" value="ECO:0007669"/>
    <property type="project" value="InterPro"/>
</dbReference>
<dbReference type="InterPro" id="IPR046938">
    <property type="entry name" value="DNA_clamp_sf"/>
</dbReference>
<keyword evidence="5" id="KW-0227">DNA damage</keyword>
<reference evidence="12 13" key="1">
    <citation type="submission" date="2017-07" db="EMBL/GenBank/DDBJ databases">
        <authorList>
            <person name="Talla V."/>
            <person name="Backstrom N."/>
        </authorList>
    </citation>
    <scope>NUCLEOTIDE SEQUENCE [LARGE SCALE GENOMIC DNA]</scope>
</reference>
<evidence type="ECO:0000256" key="4">
    <source>
        <dbReference type="ARBA" id="ARBA00022722"/>
    </source>
</evidence>
<comment type="function">
    <text evidence="9">Component of the 9-1-1 cell-cycle checkpoint response complex that plays a major role in DNA repair. The 9-1-1 complex is recruited to DNA lesion upon damage by the RAD17-replication factor C (RFC) clamp loader complex. Acts then as a sliding clamp platform on DNA for several proteins involved in long-patch base excision repair (LP-BER). The 9-1-1 complex stimulates DNA polymerase beta (POLB) activity by increasing its affinity for the 3'-OH end of the primer-template and stabilizes POLB to those sites where LP-BER proceeds; endonuclease FEN1 cleavage activity on substrates with double, nick, or gap flaps of distinct sequences and lengths; and DNA ligase I (LIG1) on long-patch base excision repair substrates. The 9-1-1 complex is necessary for the recruitment of RHNO1 to sites of double-stranded breaks (DSB) occurring during the S phase. RAD9A possesses 3'-&gt;5' double stranded DNA exonuclease activity.</text>
</comment>
<evidence type="ECO:0000256" key="1">
    <source>
        <dbReference type="ARBA" id="ARBA00004123"/>
    </source>
</evidence>
<dbReference type="GO" id="GO:0031573">
    <property type="term" value="P:mitotic intra-S DNA damage checkpoint signaling"/>
    <property type="evidence" value="ECO:0007669"/>
    <property type="project" value="TreeGrafter"/>
</dbReference>
<keyword evidence="8" id="KW-0539">Nucleus</keyword>
<evidence type="ECO:0000256" key="2">
    <source>
        <dbReference type="ARBA" id="ARBA00008494"/>
    </source>
</evidence>
<evidence type="ECO:0000313" key="13">
    <source>
        <dbReference type="Proteomes" id="UP000324832"/>
    </source>
</evidence>
<dbReference type="Pfam" id="PF04139">
    <property type="entry name" value="Rad9"/>
    <property type="match status" value="1"/>
</dbReference>
<dbReference type="Proteomes" id="UP000324832">
    <property type="component" value="Unassembled WGS sequence"/>
</dbReference>
<protein>
    <recommendedName>
        <fullName evidence="10">Cell cycle checkpoint control protein RAD9A</fullName>
    </recommendedName>
    <alternativeName>
        <fullName evidence="11">DNA repair exonuclease rad9 homolog A</fullName>
    </alternativeName>
</protein>
<gene>
    <name evidence="12" type="ORF">LSINAPIS_LOCUS12422</name>
</gene>
<comment type="subcellular location">
    <subcellularLocation>
        <location evidence="1">Nucleus</location>
    </subcellularLocation>
</comment>
<dbReference type="GO" id="GO:0000076">
    <property type="term" value="P:DNA replication checkpoint signaling"/>
    <property type="evidence" value="ECO:0007669"/>
    <property type="project" value="TreeGrafter"/>
</dbReference>
<accession>A0A5E4QYT3</accession>
<dbReference type="InterPro" id="IPR007268">
    <property type="entry name" value="Rad9/Ddc1"/>
</dbReference>
<dbReference type="EMBL" id="FZQP02005844">
    <property type="protein sequence ID" value="VVD02149.1"/>
    <property type="molecule type" value="Genomic_DNA"/>
</dbReference>
<sequence>MKCHIPGPNVKVLGRTIHALARLGDELYLESLSDCILLRTLNAAESAYAMVKFNKNFFSYFNYNYYCTDDKEGLKCKISMKSALNTFKSPTHMDKQVENLEIKLDADSCKLIFVVKCKHGIVKTHFVSILDCKAMQAVYTKDLVPNRITSPHKILSEAIGNFQNSDDQLTIEAFSNSLIIRNYIDSKTDLTKVIRTQISIKPIEFDSYIIGEETTITFTLKEFRALLAFAEALSLPIQLHFEVTGKPAVFIVHNGSTFEAHFVLATSKPDIPTQETPTQNNSMIDRKRKEVDNTQGTVRKKAHLSIDLSKCLDEDSHLFNFIDIPEDGTEVEKENQTQKVWHTSKIDCDNIPPSPTSKMKLKTIFKRCFESTFDVRSIQGNVLAENSDSE</sequence>
<organism evidence="12 13">
    <name type="scientific">Leptidea sinapis</name>
    <dbReference type="NCBI Taxonomy" id="189913"/>
    <lineage>
        <taxon>Eukaryota</taxon>
        <taxon>Metazoa</taxon>
        <taxon>Ecdysozoa</taxon>
        <taxon>Arthropoda</taxon>
        <taxon>Hexapoda</taxon>
        <taxon>Insecta</taxon>
        <taxon>Pterygota</taxon>
        <taxon>Neoptera</taxon>
        <taxon>Endopterygota</taxon>
        <taxon>Lepidoptera</taxon>
        <taxon>Glossata</taxon>
        <taxon>Ditrysia</taxon>
        <taxon>Papilionoidea</taxon>
        <taxon>Pieridae</taxon>
        <taxon>Dismorphiinae</taxon>
        <taxon>Leptidea</taxon>
    </lineage>
</organism>
<evidence type="ECO:0000313" key="12">
    <source>
        <dbReference type="EMBL" id="VVD02149.1"/>
    </source>
</evidence>
<evidence type="ECO:0000256" key="9">
    <source>
        <dbReference type="ARBA" id="ARBA00059283"/>
    </source>
</evidence>